<dbReference type="EMBL" id="JEMT01022373">
    <property type="protein sequence ID" value="EXX65351.1"/>
    <property type="molecule type" value="Genomic_DNA"/>
</dbReference>
<dbReference type="HOGENOM" id="CLU_000288_7_8_1"/>
<sequence length="1712" mass="206550">MDKEKPIRLSYISEELNNMCEICNRICNSIYFQRNFDNWTSGNKDIDQFIQDDQISVHKDNEISHALEWIPYDRFYGIKYIEKIGVYRANWIDGKIYKWDDKYQNWERLNQDMLVTLEVIITPKNVSIEFMNKIKVDHKFYGITQNPETKNYMMVLDNICEKCNHICNSIYFQRNFDNWTSGNKVIDKFIQDTQLSVHTKYGTSNAPEWISYDKFNNIKFIAEHKLGKIYKANWIDGFISKWNDNNQNWDRYNQNMVVTIINLNNSKEITTTEFINEIRKSYVIYGITQDPKTKCYMIALNYKCEKCIFICNAIHFKQNFISWTSGDKDIDKFIRVTQLSAHSIYEIKDVLEWIPYNRIYNIKYIEKIGLYRANWIDGKIYKWNDYDQNWDRYDQNMIVTIKNLNNSKEITTEFMNEIRKDHEIYGITRDPETKCYMMYKFINWTSGNKDIDKFIQDTQLSVHQYNEISHALEWIPYDRFYDIKYIEKIGVYRANWIDGKIYKWDDECQNWGRLNQNMFVTLESLINPKNVSKEFMNKIKVYHKFYGITQNPETKNYMIVLDNKCEKCNCICNSIYFQQNFDNWTSGNKDIDKFIQDTQLSAHTDHGSSDALEWIPYDRCYNIEFIAEDRFGKIYKANWIDGFILKWNDYNQNWDRYNQNIVVTIKNLNISKEITTEFMNVIRKDHKIHGITQDLETQSYMVVLSSYCRKWYNICNATFFQQNFINWTSGNNEIDGLIQDTQLSVHKDNEISHALEWIPYSRFYNIKYIEKIGVYRANWIDGYIHKWDDKYQNWGRLNQDMLVTLENLINPKNVSIEFIMNKIKVNHKFYGVTQNPETKNYMMVLNNRCEKCNHICNSIYYQQNFVNWTSGNKDIDKFIQDTQLSAHTDHGSSDILEWIPYNRFHNVEFIAEDRFGKIYKTNANWIDGFILKWNHYNQNWDRFNQNMVVTMKNLNNSKEITTDFMNEIRKDHKIYGITLDLKTQSYMVVSGDYCRKWYNICNAIFFQQNFRNWTSGNNEIDEFIQDTQLSVHNANEISHALEWIPYNRFCNINYIEDTGIYRANWIDGKIHEWVSYNQNWNRYNQNMIVTIKSLNNSNKITIEFLNEIKKDYEIYGITQDPETKYYMMVLNSKCKKCEYICNSIYFHQNFKNWTSGNKNIDKFIQDTQLSAHHYVSKALEWIPYDRFYNVKYVEKIEVYRANWIDGKIYKWDNYNQNWDRHNQNMIVTIKKLNNSKEITIEFLNEIRKDHEIYGITQDPETKYYMMALNYKCEKCNYLCNAIHFRQNFINWTSGNEDIDKFIQYTQLSAHHYVSKALEWISYDRFYNIKYNEKIGVYIANWIDGYIYKWDDKYQNWGRYNQNMIVTIKSINNSKEIAIEFMNEIKKDNEVYGITQNPETKYYMIVLNYKCEKCDYICNAIRFQQNFINWTSGNKDIDRFIQDTQLSAHTDYGLLGALEWIYYDRLNNIEFIAEDKFGKIYKANWIDGYTDEWDDYVQNWARYNQNAFVTVKSLIILKGITIEFINEIRKDHEIYGITQDPKTKYYMLILNYKCEKCNHICYAIQFQQNFINWTSGNKDIDKFIRDAQLSVHKYDEISHALEWISYDRFYNVKYAEKIGVYRANWIDGFIDEWNDYSQNWDRCNQNMVVTIKRLNNSKAITLEFIINKIKRNPKLYGLTQDPETQSYMVVLSDKCRKCHSICDVIHFQQNFKN</sequence>
<dbReference type="STRING" id="1432141.A0A015KZ73"/>
<evidence type="ECO:0000313" key="2">
    <source>
        <dbReference type="Proteomes" id="UP000022910"/>
    </source>
</evidence>
<accession>A0A015KZ73</accession>
<proteinExistence type="predicted"/>
<keyword evidence="2" id="KW-1185">Reference proteome</keyword>
<evidence type="ECO:0008006" key="3">
    <source>
        <dbReference type="Google" id="ProtNLM"/>
    </source>
</evidence>
<comment type="caution">
    <text evidence="1">The sequence shown here is derived from an EMBL/GenBank/DDBJ whole genome shotgun (WGS) entry which is preliminary data.</text>
</comment>
<gene>
    <name evidence="1" type="ORF">RirG_134150</name>
</gene>
<organism evidence="1 2">
    <name type="scientific">Rhizophagus irregularis (strain DAOM 197198w)</name>
    <name type="common">Glomus intraradices</name>
    <dbReference type="NCBI Taxonomy" id="1432141"/>
    <lineage>
        <taxon>Eukaryota</taxon>
        <taxon>Fungi</taxon>
        <taxon>Fungi incertae sedis</taxon>
        <taxon>Mucoromycota</taxon>
        <taxon>Glomeromycotina</taxon>
        <taxon>Glomeromycetes</taxon>
        <taxon>Glomerales</taxon>
        <taxon>Glomeraceae</taxon>
        <taxon>Rhizophagus</taxon>
    </lineage>
</organism>
<dbReference type="Proteomes" id="UP000022910">
    <property type="component" value="Unassembled WGS sequence"/>
</dbReference>
<protein>
    <recommendedName>
        <fullName evidence="3">Serine/threonine protein kinase</fullName>
    </recommendedName>
</protein>
<dbReference type="Gene3D" id="1.10.10.1010">
    <property type="entry name" value="Intein homing endonuclease, domain IV"/>
    <property type="match status" value="12"/>
</dbReference>
<reference evidence="1 2" key="1">
    <citation type="submission" date="2014-02" db="EMBL/GenBank/DDBJ databases">
        <title>Single nucleus genome sequencing reveals high similarity among nuclei of an endomycorrhizal fungus.</title>
        <authorList>
            <person name="Lin K."/>
            <person name="Geurts R."/>
            <person name="Zhang Z."/>
            <person name="Limpens E."/>
            <person name="Saunders D.G."/>
            <person name="Mu D."/>
            <person name="Pang E."/>
            <person name="Cao H."/>
            <person name="Cha H."/>
            <person name="Lin T."/>
            <person name="Zhou Q."/>
            <person name="Shang Y."/>
            <person name="Li Y."/>
            <person name="Ivanov S."/>
            <person name="Sharma T."/>
            <person name="Velzen R.V."/>
            <person name="Ruijter N.D."/>
            <person name="Aanen D.K."/>
            <person name="Win J."/>
            <person name="Kamoun S."/>
            <person name="Bisseling T."/>
            <person name="Huang S."/>
        </authorList>
    </citation>
    <scope>NUCLEOTIDE SEQUENCE [LARGE SCALE GENOMIC DNA]</scope>
    <source>
        <strain evidence="2">DAOM197198w</strain>
    </source>
</reference>
<name>A0A015KZ73_RHIIW</name>
<evidence type="ECO:0000313" key="1">
    <source>
        <dbReference type="EMBL" id="EXX65351.1"/>
    </source>
</evidence>